<accession>A0A927E648</accession>
<evidence type="ECO:0000313" key="2">
    <source>
        <dbReference type="Proteomes" id="UP000619295"/>
    </source>
</evidence>
<keyword evidence="2" id="KW-1185">Reference proteome</keyword>
<dbReference type="RefSeq" id="WP_191123461.1">
    <property type="nucleotide sequence ID" value="NZ_JACXWY010000002.1"/>
</dbReference>
<dbReference type="AlphaFoldDB" id="A0A927E648"/>
<protein>
    <submittedName>
        <fullName evidence="1">Uncharacterized protein</fullName>
    </submittedName>
</protein>
<name>A0A927E648_9HYPH</name>
<evidence type="ECO:0000313" key="1">
    <source>
        <dbReference type="EMBL" id="MBD3844877.1"/>
    </source>
</evidence>
<dbReference type="Proteomes" id="UP000619295">
    <property type="component" value="Unassembled WGS sequence"/>
</dbReference>
<reference evidence="1" key="1">
    <citation type="submission" date="2020-09" db="EMBL/GenBank/DDBJ databases">
        <title>Bosea spartocytisi sp. nov. a root nodule endophyte of Spartocytisus supranubius in the high mountain ecosystem fo the Teide National Park (Canary Islands, Spain).</title>
        <authorList>
            <person name="Pulido-Suarez L."/>
            <person name="Peix A."/>
            <person name="Igual J.M."/>
            <person name="Socas-Perez N."/>
            <person name="Velazquez E."/>
            <person name="Flores-Felix J.D."/>
            <person name="Leon-Barrios M."/>
        </authorList>
    </citation>
    <scope>NUCLEOTIDE SEQUENCE</scope>
    <source>
        <strain evidence="1">SSUT16</strain>
    </source>
</reference>
<proteinExistence type="predicted"/>
<comment type="caution">
    <text evidence="1">The sequence shown here is derived from an EMBL/GenBank/DDBJ whole genome shotgun (WGS) entry which is preliminary data.</text>
</comment>
<sequence>MAIGSGTSARNVGIWNWQQAQDAIGKGQGLINSAQDGALLSLGKGCGQARDDATKDYGEAIDLLNPWYDAGKDALGVYQGSIGVGGDSACDAAVSAFREAPGYRYSVDQATDAIARKASATGALGSGNTLAAISDRAQNMADQGYKDWQAQVLGLSDRGQQAAGTQAGLQGQLGNTLATLGQNQGNAEAGVYTGLAGLGVNNLWQGTSAGMNAVTQAQKTAQAQQIFDGNGCVTESPNA</sequence>
<dbReference type="EMBL" id="JACXWY010000002">
    <property type="protein sequence ID" value="MBD3844877.1"/>
    <property type="molecule type" value="Genomic_DNA"/>
</dbReference>
<gene>
    <name evidence="1" type="ORF">IED13_04150</name>
</gene>
<organism evidence="1 2">
    <name type="scientific">Bosea spartocytisi</name>
    <dbReference type="NCBI Taxonomy" id="2773451"/>
    <lineage>
        <taxon>Bacteria</taxon>
        <taxon>Pseudomonadati</taxon>
        <taxon>Pseudomonadota</taxon>
        <taxon>Alphaproteobacteria</taxon>
        <taxon>Hyphomicrobiales</taxon>
        <taxon>Boseaceae</taxon>
        <taxon>Bosea</taxon>
    </lineage>
</organism>